<dbReference type="InterPro" id="IPR000620">
    <property type="entry name" value="EamA_dom"/>
</dbReference>
<reference evidence="8 9" key="1">
    <citation type="journal article" date="2010" name="Nature">
        <title>Genome sequencing and analysis of the model grass Brachypodium distachyon.</title>
        <authorList>
            <consortium name="International Brachypodium Initiative"/>
        </authorList>
    </citation>
    <scope>NUCLEOTIDE SEQUENCE [LARGE SCALE GENOMIC DNA]</scope>
    <source>
        <strain evidence="8 9">Bd21</strain>
    </source>
</reference>
<dbReference type="InParanoid" id="A0A2K2CWE0"/>
<keyword evidence="4 6" id="KW-1133">Transmembrane helix</keyword>
<evidence type="ECO:0000256" key="3">
    <source>
        <dbReference type="ARBA" id="ARBA00022692"/>
    </source>
</evidence>
<feature type="transmembrane region" description="Helical" evidence="6">
    <location>
        <begin position="226"/>
        <end position="245"/>
    </location>
</feature>
<comment type="similarity">
    <text evidence="2 6">Belongs to the drug/metabolite transporter (DMT) superfamily. Plant drug/metabolite exporter (P-DME) (TC 2.A.7.4) family.</text>
</comment>
<dbReference type="Proteomes" id="UP000008810">
    <property type="component" value="Chromosome 3"/>
</dbReference>
<sequence length="278" mass="30524">MYVYRVPLALGLLFYGLRHTTATYAANIINLLPIVTFIVGIVFRAEKLAFHSWPAKIKLMGAVVCVGGTMLLSLFKWKLLHLWPTHLLKSHDHANAAPASPHRHMIIGTLFLCGSCLSYAVGFSVQARLSRVFRSKYLATTMTCLAGSLQSVAIGLVMTPHKSAWKLEWGLQLFTVLFSGVLGSGVMYVLNLWAISRRGPTYPTMFNSLSLILTTAMDSVLLGTDIYLGSVLGTLLIILGLYTFLWGQAKERATPAPMPARCNQVQVNGEQAQPLAEK</sequence>
<comment type="subcellular location">
    <subcellularLocation>
        <location evidence="1 6">Membrane</location>
        <topology evidence="1 6">Multi-pass membrane protein</topology>
    </subcellularLocation>
</comment>
<reference evidence="8" key="2">
    <citation type="submission" date="2017-06" db="EMBL/GenBank/DDBJ databases">
        <title>WGS assembly of Brachypodium distachyon.</title>
        <authorList>
            <consortium name="The International Brachypodium Initiative"/>
            <person name="Lucas S."/>
            <person name="Harmon-Smith M."/>
            <person name="Lail K."/>
            <person name="Tice H."/>
            <person name="Grimwood J."/>
            <person name="Bruce D."/>
            <person name="Barry K."/>
            <person name="Shu S."/>
            <person name="Lindquist E."/>
            <person name="Wang M."/>
            <person name="Pitluck S."/>
            <person name="Vogel J.P."/>
            <person name="Garvin D.F."/>
            <person name="Mockler T.C."/>
            <person name="Schmutz J."/>
            <person name="Rokhsar D."/>
            <person name="Bevan M.W."/>
        </authorList>
    </citation>
    <scope>NUCLEOTIDE SEQUENCE</scope>
    <source>
        <strain evidence="8">Bd21</strain>
    </source>
</reference>
<evidence type="ECO:0000313" key="9">
    <source>
        <dbReference type="EnsemblPlants" id="PNT66344"/>
    </source>
</evidence>
<proteinExistence type="inferred from homology"/>
<feature type="transmembrane region" description="Helical" evidence="6">
    <location>
        <begin position="169"/>
        <end position="190"/>
    </location>
</feature>
<dbReference type="GO" id="GO:0022857">
    <property type="term" value="F:transmembrane transporter activity"/>
    <property type="evidence" value="ECO:0007669"/>
    <property type="project" value="InterPro"/>
</dbReference>
<reference evidence="9" key="3">
    <citation type="submission" date="2018-08" db="UniProtKB">
        <authorList>
            <consortium name="EnsemblPlants"/>
        </authorList>
    </citation>
    <scope>IDENTIFICATION</scope>
    <source>
        <strain evidence="9">cv. Bd21</strain>
    </source>
</reference>
<dbReference type="AlphaFoldDB" id="A0A2K2CWE0"/>
<dbReference type="SUPFAM" id="SSF103481">
    <property type="entry name" value="Multidrug resistance efflux transporter EmrE"/>
    <property type="match status" value="2"/>
</dbReference>
<dbReference type="STRING" id="15368.A0A2K2CWE0"/>
<evidence type="ECO:0000256" key="5">
    <source>
        <dbReference type="ARBA" id="ARBA00023136"/>
    </source>
</evidence>
<feature type="transmembrane region" description="Helical" evidence="6">
    <location>
        <begin position="57"/>
        <end position="75"/>
    </location>
</feature>
<dbReference type="Gramene" id="PNT66344">
    <property type="protein sequence ID" value="PNT66344"/>
    <property type="gene ID" value="BRADI_3g10410v3"/>
</dbReference>
<keyword evidence="10" id="KW-1185">Reference proteome</keyword>
<name>A0A2K2CWE0_BRADI</name>
<evidence type="ECO:0000256" key="4">
    <source>
        <dbReference type="ARBA" id="ARBA00022989"/>
    </source>
</evidence>
<dbReference type="PANTHER" id="PTHR31218">
    <property type="entry name" value="WAT1-RELATED PROTEIN"/>
    <property type="match status" value="1"/>
</dbReference>
<evidence type="ECO:0000256" key="2">
    <source>
        <dbReference type="ARBA" id="ARBA00007635"/>
    </source>
</evidence>
<evidence type="ECO:0000259" key="7">
    <source>
        <dbReference type="Pfam" id="PF00892"/>
    </source>
</evidence>
<dbReference type="EnsemblPlants" id="PNT66344">
    <property type="protein sequence ID" value="PNT66344"/>
    <property type="gene ID" value="BRADI_3g10410v3"/>
</dbReference>
<organism evidence="8">
    <name type="scientific">Brachypodium distachyon</name>
    <name type="common">Purple false brome</name>
    <name type="synonym">Trachynia distachya</name>
    <dbReference type="NCBI Taxonomy" id="15368"/>
    <lineage>
        <taxon>Eukaryota</taxon>
        <taxon>Viridiplantae</taxon>
        <taxon>Streptophyta</taxon>
        <taxon>Embryophyta</taxon>
        <taxon>Tracheophyta</taxon>
        <taxon>Spermatophyta</taxon>
        <taxon>Magnoliopsida</taxon>
        <taxon>Liliopsida</taxon>
        <taxon>Poales</taxon>
        <taxon>Poaceae</taxon>
        <taxon>BOP clade</taxon>
        <taxon>Pooideae</taxon>
        <taxon>Stipodae</taxon>
        <taxon>Brachypodieae</taxon>
        <taxon>Brachypodium</taxon>
    </lineage>
</organism>
<gene>
    <name evidence="8" type="ORF">BRADI_3g10410v3</name>
</gene>
<keyword evidence="5 6" id="KW-0472">Membrane</keyword>
<protein>
    <recommendedName>
        <fullName evidence="6">WAT1-related protein</fullName>
    </recommendedName>
</protein>
<dbReference type="GO" id="GO:0005886">
    <property type="term" value="C:plasma membrane"/>
    <property type="evidence" value="ECO:0000318"/>
    <property type="project" value="GO_Central"/>
</dbReference>
<feature type="transmembrane region" description="Helical" evidence="6">
    <location>
        <begin position="137"/>
        <end position="157"/>
    </location>
</feature>
<evidence type="ECO:0000256" key="1">
    <source>
        <dbReference type="ARBA" id="ARBA00004141"/>
    </source>
</evidence>
<dbReference type="OrthoDB" id="670984at2759"/>
<evidence type="ECO:0000256" key="6">
    <source>
        <dbReference type="RuleBase" id="RU363077"/>
    </source>
</evidence>
<dbReference type="InterPro" id="IPR037185">
    <property type="entry name" value="EmrE-like"/>
</dbReference>
<dbReference type="Pfam" id="PF00892">
    <property type="entry name" value="EamA"/>
    <property type="match status" value="1"/>
</dbReference>
<dbReference type="EMBL" id="CM000882">
    <property type="protein sequence ID" value="PNT66344.1"/>
    <property type="molecule type" value="Genomic_DNA"/>
</dbReference>
<feature type="transmembrane region" description="Helical" evidence="6">
    <location>
        <begin position="28"/>
        <end position="45"/>
    </location>
</feature>
<accession>A0A2K2CWE0</accession>
<feature type="domain" description="EamA" evidence="7">
    <location>
        <begin position="107"/>
        <end position="244"/>
    </location>
</feature>
<evidence type="ECO:0000313" key="10">
    <source>
        <dbReference type="Proteomes" id="UP000008810"/>
    </source>
</evidence>
<keyword evidence="3 6" id="KW-0812">Transmembrane</keyword>
<evidence type="ECO:0000313" key="8">
    <source>
        <dbReference type="EMBL" id="PNT66344.1"/>
    </source>
</evidence>
<feature type="transmembrane region" description="Helical" evidence="6">
    <location>
        <begin position="105"/>
        <end position="125"/>
    </location>
</feature>
<dbReference type="InterPro" id="IPR030184">
    <property type="entry name" value="WAT1-related"/>
</dbReference>